<reference evidence="3" key="1">
    <citation type="submission" date="2024-01" db="EMBL/GenBank/DDBJ databases">
        <title>GRCr8: a new rat reference genome assembly contstructed from accurate long reads and long range scaffolding.</title>
        <authorList>
            <person name="Doris P.A."/>
            <person name="Kalbfleisch T."/>
            <person name="Li K."/>
            <person name="Howe K."/>
            <person name="Wood J."/>
        </authorList>
    </citation>
    <scope>NUCLEOTIDE SEQUENCE [LARGE SCALE GENOMIC DNA]</scope>
    <source>
        <strain evidence="3">Brown Norway</strain>
    </source>
</reference>
<feature type="compositionally biased region" description="Polar residues" evidence="2">
    <location>
        <begin position="963"/>
        <end position="972"/>
    </location>
</feature>
<dbReference type="PANTHER" id="PTHR43696">
    <property type="entry name" value="COILED-COIL DOMAIN-CONTAINING PROTEIN 157"/>
    <property type="match status" value="1"/>
</dbReference>
<dbReference type="RGD" id="1584653">
    <property type="gene designation" value="Ccdc157"/>
</dbReference>
<feature type="region of interest" description="Disordered" evidence="2">
    <location>
        <begin position="878"/>
        <end position="978"/>
    </location>
</feature>
<gene>
    <name evidence="3" type="primary">Ccdc157</name>
</gene>
<evidence type="ECO:0000313" key="3">
    <source>
        <dbReference type="Ensembl" id="ENSRNOP00000107392.1"/>
    </source>
</evidence>
<evidence type="ECO:0000256" key="2">
    <source>
        <dbReference type="SAM" id="MobiDB-lite"/>
    </source>
</evidence>
<feature type="region of interest" description="Disordered" evidence="2">
    <location>
        <begin position="118"/>
        <end position="139"/>
    </location>
</feature>
<keyword evidence="1" id="KW-0175">Coiled coil</keyword>
<feature type="compositionally biased region" description="Low complexity" evidence="2">
    <location>
        <begin position="903"/>
        <end position="919"/>
    </location>
</feature>
<name>A0ABK0LQI7_RAT</name>
<feature type="region of interest" description="Disordered" evidence="2">
    <location>
        <begin position="210"/>
        <end position="248"/>
    </location>
</feature>
<evidence type="ECO:0000256" key="1">
    <source>
        <dbReference type="SAM" id="Coils"/>
    </source>
</evidence>
<dbReference type="GeneTree" id="ENSGT00390000013684"/>
<dbReference type="InterPro" id="IPR029681">
    <property type="entry name" value="CCDC157"/>
</dbReference>
<feature type="region of interest" description="Disordered" evidence="2">
    <location>
        <begin position="28"/>
        <end position="69"/>
    </location>
</feature>
<protein>
    <submittedName>
        <fullName evidence="3">Coiled-coil domain containing 157</fullName>
    </submittedName>
</protein>
<dbReference type="PANTHER" id="PTHR43696:SF9">
    <property type="entry name" value="COILED-COIL DOMAIN-CONTAINING PROTEIN 157"/>
    <property type="match status" value="1"/>
</dbReference>
<feature type="compositionally biased region" description="Basic residues" evidence="2">
    <location>
        <begin position="130"/>
        <end position="139"/>
    </location>
</feature>
<dbReference type="Gene3D" id="1.10.287.1490">
    <property type="match status" value="1"/>
</dbReference>
<feature type="coiled-coil region" evidence="1">
    <location>
        <begin position="563"/>
        <end position="807"/>
    </location>
</feature>
<dbReference type="Proteomes" id="UP000002494">
    <property type="component" value="Chromosome 14"/>
</dbReference>
<dbReference type="Ensembl" id="ENSRNOT00000129263.1">
    <property type="protein sequence ID" value="ENSRNOP00000107392.1"/>
    <property type="gene ID" value="ENSRNOG00000005147.7"/>
</dbReference>
<reference evidence="3" key="3">
    <citation type="submission" date="2025-09" db="UniProtKB">
        <authorList>
            <consortium name="Ensembl"/>
        </authorList>
    </citation>
    <scope>IDENTIFICATION</scope>
    <source>
        <strain evidence="3">Brown Norway</strain>
    </source>
</reference>
<organism evidence="3 4">
    <name type="scientific">Rattus norvegicus</name>
    <name type="common">Rat</name>
    <dbReference type="NCBI Taxonomy" id="10116"/>
    <lineage>
        <taxon>Eukaryota</taxon>
        <taxon>Metazoa</taxon>
        <taxon>Chordata</taxon>
        <taxon>Craniata</taxon>
        <taxon>Vertebrata</taxon>
        <taxon>Euteleostomi</taxon>
        <taxon>Mammalia</taxon>
        <taxon>Eutheria</taxon>
        <taxon>Euarchontoglires</taxon>
        <taxon>Glires</taxon>
        <taxon>Rodentia</taxon>
        <taxon>Myomorpha</taxon>
        <taxon>Muroidea</taxon>
        <taxon>Muridae</taxon>
        <taxon>Murinae</taxon>
        <taxon>Rattus</taxon>
    </lineage>
</organism>
<feature type="compositionally biased region" description="Polar residues" evidence="2">
    <location>
        <begin position="118"/>
        <end position="128"/>
    </location>
</feature>
<evidence type="ECO:0000313" key="4">
    <source>
        <dbReference type="Proteomes" id="UP000002494"/>
    </source>
</evidence>
<reference evidence="3" key="2">
    <citation type="submission" date="2025-08" db="UniProtKB">
        <authorList>
            <consortium name="Ensembl"/>
        </authorList>
    </citation>
    <scope>IDENTIFICATION</scope>
    <source>
        <strain evidence="3">Brown Norway</strain>
    </source>
</reference>
<proteinExistence type="predicted"/>
<sequence>MHMFMVRSRGDQRPTLTSLTKWKHWKQSQREDSLDTLHPRHRKHTAGGKEVPQRPRGSGGTRPTTGLQAEEHGARYLFGLSDYWRRRGYRLHGSGLHDCDAQGCQSASVWTTGTATRLSSPHEVSNSMARWRRPREKPRRHFRPRPLAVSHFQPRPACTMARYAVAMAASWAPCFRVSRDPWSRRRSGGSSVSLPDTELRLRRRRQGWEGRLRPALNQEARSQKARHLHESRTSQPSPKAGHSRSLQLHGQTSVRGAVGMAHLLGSQACMDSLRKDLTDLQGTIVDVFSRAGPVRFPSWKFPDRVACDLDMVALLEHYDHVPGDPEFTQLSHAVLLELVIDRLLLLLQSCASYVENLSLEQMMPPARVAGPCMSVGLTVRRFWSNLLRLGMHYQQVVPQKRTNQGEISITKPTAKGEPARSPECMTAKFIKPPSPVPGLPLICQGLQSLPVRVSLRSPGGTSEKTKSVYSQTVETALVPCDACTSVQGSLWEVGKVIINLCQSQNLPSSLGQFQRLVQDSLGLKPLPAATVGHWAAEQSKDLTRLNKHVGALTQLVGPLRAQLEEAEGQKDGLRKQVSKLEQTLQQEQGERQRQTEEAKRTLAQFEHDRHQLLTETCDLKTKVAILEEDLKQQQKSMQAMEAKAQQLEEEGERRAAAERQVQQLEEQVQLLAGRLDGASQQIRWASTELDKEKARVDSMVRHQESLQAKQRTLLQQLDCLDQEREELRGNLDEAEVQRSELEEQLQSLQSEREQGQCQLQAQQEVLQSLQQEKQDLEQVITDLQLTISELQQQLEELKERERLLVAFPDLHQPVEAQIQSSSNVTHDMERQVQANDIRIQVLQEENKRLQSMLTKIREVAQQGGLKMVSQGQLWSSPYKGIQGTIPPAQAQSALSGPTGRRQSPGSKTSGSGKTHPGGPRTSPSRQPGSLPSKSSSGDGAHSATCTQNPIRALARLRRKLSPNRGQAGSPYQPQERPM</sequence>
<accession>A0ABK0LQI7</accession>
<keyword evidence="4" id="KW-1185">Reference proteome</keyword>
<feature type="compositionally biased region" description="Basic and acidic residues" evidence="2">
    <location>
        <begin position="28"/>
        <end position="38"/>
    </location>
</feature>
<feature type="compositionally biased region" description="Polar residues" evidence="2">
    <location>
        <begin position="921"/>
        <end position="949"/>
    </location>
</feature>